<dbReference type="CDD" id="cd00093">
    <property type="entry name" value="HTH_XRE"/>
    <property type="match status" value="1"/>
</dbReference>
<dbReference type="InterPro" id="IPR013096">
    <property type="entry name" value="Cupin_2"/>
</dbReference>
<dbReference type="SUPFAM" id="SSF47413">
    <property type="entry name" value="lambda repressor-like DNA-binding domains"/>
    <property type="match status" value="1"/>
</dbReference>
<evidence type="ECO:0000313" key="2">
    <source>
        <dbReference type="EMBL" id="CAD7567703.1"/>
    </source>
</evidence>
<dbReference type="PANTHER" id="PTHR13847:SF275">
    <property type="entry name" value="GAMMA-GLUTAMYLPUTRESCINE OXIDOREDUCTASE"/>
    <property type="match status" value="1"/>
</dbReference>
<organism evidence="2">
    <name type="scientific">Timema californicum</name>
    <name type="common">California timema</name>
    <name type="synonym">Walking stick</name>
    <dbReference type="NCBI Taxonomy" id="61474"/>
    <lineage>
        <taxon>Eukaryota</taxon>
        <taxon>Metazoa</taxon>
        <taxon>Ecdysozoa</taxon>
        <taxon>Arthropoda</taxon>
        <taxon>Hexapoda</taxon>
        <taxon>Insecta</taxon>
        <taxon>Pterygota</taxon>
        <taxon>Neoptera</taxon>
        <taxon>Polyneoptera</taxon>
        <taxon>Phasmatodea</taxon>
        <taxon>Timematodea</taxon>
        <taxon>Timematoidea</taxon>
        <taxon>Timematidae</taxon>
        <taxon>Timema</taxon>
    </lineage>
</organism>
<protein>
    <submittedName>
        <fullName evidence="2">(California timema) hypothetical protein</fullName>
    </submittedName>
</protein>
<dbReference type="Gene3D" id="1.10.260.40">
    <property type="entry name" value="lambda repressor-like DNA-binding domains"/>
    <property type="match status" value="1"/>
</dbReference>
<dbReference type="PANTHER" id="PTHR13847">
    <property type="entry name" value="SARCOSINE DEHYDROGENASE-RELATED"/>
    <property type="match status" value="1"/>
</dbReference>
<evidence type="ECO:0000259" key="1">
    <source>
        <dbReference type="PROSITE" id="PS50943"/>
    </source>
</evidence>
<dbReference type="InterPro" id="IPR011051">
    <property type="entry name" value="RmlC_Cupin_sf"/>
</dbReference>
<reference evidence="2" key="1">
    <citation type="submission" date="2020-11" db="EMBL/GenBank/DDBJ databases">
        <authorList>
            <person name="Tran Van P."/>
        </authorList>
    </citation>
    <scope>NUCLEOTIDE SEQUENCE</scope>
</reference>
<dbReference type="FunFam" id="1.10.260.40:FF:000016">
    <property type="entry name" value="HTH-type transcriptional regulator PuuR"/>
    <property type="match status" value="1"/>
</dbReference>
<dbReference type="InterPro" id="IPR029062">
    <property type="entry name" value="Class_I_gatase-like"/>
</dbReference>
<feature type="domain" description="HTH cro/C1-type" evidence="1">
    <location>
        <begin position="252"/>
        <end position="306"/>
    </location>
</feature>
<dbReference type="NCBIfam" id="NF008471">
    <property type="entry name" value="PRK11366.1"/>
    <property type="match status" value="1"/>
</dbReference>
<dbReference type="PROSITE" id="PS50943">
    <property type="entry name" value="HTH_CROC1"/>
    <property type="match status" value="1"/>
</dbReference>
<dbReference type="InterPro" id="IPR014710">
    <property type="entry name" value="RmlC-like_jellyroll"/>
</dbReference>
<dbReference type="GO" id="GO:0016787">
    <property type="term" value="F:hydrolase activity"/>
    <property type="evidence" value="ECO:0007669"/>
    <property type="project" value="InterPro"/>
</dbReference>
<dbReference type="SUPFAM" id="SSF51905">
    <property type="entry name" value="FAD/NAD(P)-binding domain"/>
    <property type="match status" value="1"/>
</dbReference>
<dbReference type="NCBIfam" id="NF007408">
    <property type="entry name" value="PRK09943.1"/>
    <property type="match status" value="1"/>
</dbReference>
<dbReference type="GO" id="GO:0006357">
    <property type="term" value="P:regulation of transcription by RNA polymerase II"/>
    <property type="evidence" value="ECO:0007669"/>
    <property type="project" value="UniProtKB-ARBA"/>
</dbReference>
<dbReference type="SMART" id="SM00530">
    <property type="entry name" value="HTH_XRE"/>
    <property type="match status" value="1"/>
</dbReference>
<dbReference type="Pfam" id="PF01381">
    <property type="entry name" value="HTH_3"/>
    <property type="match status" value="1"/>
</dbReference>
<dbReference type="Gene3D" id="3.40.50.880">
    <property type="match status" value="1"/>
</dbReference>
<dbReference type="InterPro" id="IPR010982">
    <property type="entry name" value="Lambda_DNA-bd_dom_sf"/>
</dbReference>
<dbReference type="PROSITE" id="PS51273">
    <property type="entry name" value="GATASE_TYPE_1"/>
    <property type="match status" value="1"/>
</dbReference>
<dbReference type="Pfam" id="PF07722">
    <property type="entry name" value="Peptidase_C26"/>
    <property type="match status" value="1"/>
</dbReference>
<dbReference type="FunFam" id="3.40.50.880:FF:000030">
    <property type="entry name" value="Gamma-glutamyl-gamma-aminobutyrate hydrolase PuuD"/>
    <property type="match status" value="1"/>
</dbReference>
<dbReference type="AlphaFoldDB" id="A0A7R9IVF1"/>
<dbReference type="CDD" id="cd02209">
    <property type="entry name" value="cupin_XRE_C"/>
    <property type="match status" value="1"/>
</dbReference>
<dbReference type="EMBL" id="OE179149">
    <property type="protein sequence ID" value="CAD7567703.1"/>
    <property type="molecule type" value="Genomic_DNA"/>
</dbReference>
<proteinExistence type="predicted"/>
<dbReference type="InterPro" id="IPR006076">
    <property type="entry name" value="FAD-dep_OxRdtase"/>
</dbReference>
<dbReference type="SUPFAM" id="SSF52317">
    <property type="entry name" value="Class I glutamine amidotransferase-like"/>
    <property type="match status" value="1"/>
</dbReference>
<dbReference type="InterPro" id="IPR011697">
    <property type="entry name" value="Peptidase_C26"/>
</dbReference>
<dbReference type="SUPFAM" id="SSF51182">
    <property type="entry name" value="RmlC-like cupins"/>
    <property type="match status" value="1"/>
</dbReference>
<name>A0A7R9IVF1_TIMCA</name>
<gene>
    <name evidence="2" type="ORF">TCMB3V08_LOCUS485</name>
</gene>
<dbReference type="InterPro" id="IPR001387">
    <property type="entry name" value="Cro/C1-type_HTH"/>
</dbReference>
<dbReference type="Pfam" id="PF07883">
    <property type="entry name" value="Cupin_2"/>
    <property type="match status" value="1"/>
</dbReference>
<dbReference type="Gene3D" id="3.50.50.60">
    <property type="entry name" value="FAD/NAD(P)-binding domain"/>
    <property type="match status" value="1"/>
</dbReference>
<accession>A0A7R9IVF1</accession>
<dbReference type="GO" id="GO:0005737">
    <property type="term" value="C:cytoplasm"/>
    <property type="evidence" value="ECO:0007669"/>
    <property type="project" value="TreeGrafter"/>
</dbReference>
<dbReference type="InterPro" id="IPR036188">
    <property type="entry name" value="FAD/NAD-bd_sf"/>
</dbReference>
<sequence length="833" mass="91545">MRGREMGIIFDKPLIGVVMCQKDLGGHPSQTVHNKYTDAVVLAGGVPLALPHSLMNAPHLLENAMAVLDGLLLTGSPSNIEPWHYGEAGEEPHADPGRDHLAFQLITWATSHNMPMFGICRGLQELVVANGGALWRELSGQPSFQRHHEDETLPLEQQYAQVHPITIEPDGLLATLLDSNSPLAVNSLHHQGVREPGPQLRVEARAPDGLIEAVSLRHHPFALAVQWHPEPPFVITREKKMSDATLAPGRRLAQIRQTLGLSQRRVAELAGLTHSAISTIEQDKVSPAVSTLQKLLKVYGLSLSEFFSEPKPDAEPKVIVRASDLLEIGSQGVSLKLIDNGRAQRTLGMLLETYQPGASTGEKLRHPGEETGTLLEGEITLVINGEHYHLSAGESYVIDTGLPHSFTNRAEIPCRIVTTANPHAPWPTLQESIQCDVCIIGGGFTGLSAALHLTEVGYDVVVLEAARVGFGASGRNGGQVVNSYSRDVDVIEQRYGKESARMLGSMMFEGAEIIRDRIKRYAIDCDYRPGGVFAALNARQMAHLRKQKALWQQYGNHDLELLDERAIRREVATERYVGGLLDRRGGHLHPLNLALGEAEAIRRHGGRIYEQSAATSVVYGTPNRVKTAQGEVSATFVIFAGNAYLAPQLEPRLSRKSMPCGSQIVATEPLSPDQALSLMPNNYCVEDCNYLLDYFRLTADNRLLYGGGVVYGAREPADIEALIRPKLRRTFPQLQNVKLDFSWSGNFLLTLSRMPQFGRLEKNVYFMQGDSGHGVTSTHLSGKLISEVLRGDAERFDAFARLPHLPFPGGRRFKVPLTAMGAVWYALRDRLGV</sequence>
<dbReference type="GO" id="GO:0003677">
    <property type="term" value="F:DNA binding"/>
    <property type="evidence" value="ECO:0007669"/>
    <property type="project" value="InterPro"/>
</dbReference>
<dbReference type="CDD" id="cd01745">
    <property type="entry name" value="GATase1_2"/>
    <property type="match status" value="1"/>
</dbReference>
<dbReference type="Gene3D" id="3.30.9.10">
    <property type="entry name" value="D-Amino Acid Oxidase, subunit A, domain 2"/>
    <property type="match status" value="1"/>
</dbReference>
<dbReference type="Pfam" id="PF01266">
    <property type="entry name" value="DAO"/>
    <property type="match status" value="1"/>
</dbReference>
<dbReference type="Gene3D" id="2.60.120.10">
    <property type="entry name" value="Jelly Rolls"/>
    <property type="match status" value="1"/>
</dbReference>